<dbReference type="SUPFAM" id="SSF57701">
    <property type="entry name" value="Zn2/Cys6 DNA-binding domain"/>
    <property type="match status" value="1"/>
</dbReference>
<dbReference type="Pfam" id="PF00172">
    <property type="entry name" value="Zn_clus"/>
    <property type="match status" value="1"/>
</dbReference>
<dbReference type="GeneID" id="43673147"/>
<dbReference type="PROSITE" id="PS50048">
    <property type="entry name" value="ZN2_CY6_FUNGAL_2"/>
    <property type="match status" value="1"/>
</dbReference>
<keyword evidence="1" id="KW-0862">Zinc</keyword>
<keyword evidence="8" id="KW-1185">Reference proteome</keyword>
<keyword evidence="5" id="KW-0539">Nucleus</keyword>
<dbReference type="OrthoDB" id="5121955at2759"/>
<organism evidence="7 8">
    <name type="scientific">Aspergillus pseudonomiae</name>
    <dbReference type="NCBI Taxonomy" id="1506151"/>
    <lineage>
        <taxon>Eukaryota</taxon>
        <taxon>Fungi</taxon>
        <taxon>Dikarya</taxon>
        <taxon>Ascomycota</taxon>
        <taxon>Pezizomycotina</taxon>
        <taxon>Eurotiomycetes</taxon>
        <taxon>Eurotiomycetidae</taxon>
        <taxon>Eurotiales</taxon>
        <taxon>Aspergillaceae</taxon>
        <taxon>Aspergillus</taxon>
        <taxon>Aspergillus subgen. Circumdati</taxon>
    </lineage>
</organism>
<accession>A0A5N6I6C6</accession>
<evidence type="ECO:0000256" key="5">
    <source>
        <dbReference type="ARBA" id="ARBA00023242"/>
    </source>
</evidence>
<evidence type="ECO:0000256" key="1">
    <source>
        <dbReference type="ARBA" id="ARBA00022833"/>
    </source>
</evidence>
<accession>A0A5N7CV25</accession>
<protein>
    <submittedName>
        <fullName evidence="7">Uncharacterized protein</fullName>
    </submittedName>
</protein>
<dbReference type="GO" id="GO:0008270">
    <property type="term" value="F:zinc ion binding"/>
    <property type="evidence" value="ECO:0007669"/>
    <property type="project" value="InterPro"/>
</dbReference>
<sequence length="265" mass="29250">MSEHSQQFGMNSKPSRRKRSRQACLLCHDRKIRCDATGGIPCTNCRWFKRDCIIPKYRYEKRGRDGVAKPRKSKPQWSGEEDQARDINDSPDYNQAGMSAPAGMWSREELDLSGRAVSPEPREYYNMCVDVEVQNVTLPQDSRYFSDTAIAVLESAITAETSHGTGLSANGSMSQQASCIPSDATIPAWSTPRNPGLDHAAACGTTTSFLSSVNLMPEERALLVQLSSASGYLDPLANQAYFDTTEDGDYYGGPSGHWSSRSWLS</sequence>
<dbReference type="GO" id="GO:0000981">
    <property type="term" value="F:DNA-binding transcription factor activity, RNA polymerase II-specific"/>
    <property type="evidence" value="ECO:0007669"/>
    <property type="project" value="InterPro"/>
</dbReference>
<gene>
    <name evidence="7" type="ORF">BDV37DRAFT_289406</name>
</gene>
<evidence type="ECO:0000313" key="7">
    <source>
        <dbReference type="EMBL" id="KAE8397453.1"/>
    </source>
</evidence>
<proteinExistence type="predicted"/>
<evidence type="ECO:0000256" key="6">
    <source>
        <dbReference type="SAM" id="MobiDB-lite"/>
    </source>
</evidence>
<dbReference type="GO" id="GO:0003677">
    <property type="term" value="F:DNA binding"/>
    <property type="evidence" value="ECO:0007669"/>
    <property type="project" value="UniProtKB-KW"/>
</dbReference>
<dbReference type="InterPro" id="IPR052073">
    <property type="entry name" value="Amide_Lactam_Regulators"/>
</dbReference>
<dbReference type="SMART" id="SM00066">
    <property type="entry name" value="GAL4"/>
    <property type="match status" value="1"/>
</dbReference>
<feature type="region of interest" description="Disordered" evidence="6">
    <location>
        <begin position="63"/>
        <end position="94"/>
    </location>
</feature>
<dbReference type="AlphaFoldDB" id="A0A5N7CV25"/>
<name>A0A5N7CV25_9EURO</name>
<evidence type="ECO:0000256" key="4">
    <source>
        <dbReference type="ARBA" id="ARBA00023163"/>
    </source>
</evidence>
<dbReference type="CDD" id="cd00067">
    <property type="entry name" value="GAL4"/>
    <property type="match status" value="1"/>
</dbReference>
<reference evidence="7 8" key="1">
    <citation type="submission" date="2019-04" db="EMBL/GenBank/DDBJ databases">
        <authorList>
            <consortium name="DOE Joint Genome Institute"/>
            <person name="Mondo S."/>
            <person name="Kjaerbolling I."/>
            <person name="Vesth T."/>
            <person name="Frisvad J.C."/>
            <person name="Nybo J.L."/>
            <person name="Theobald S."/>
            <person name="Kildgaard S."/>
            <person name="Isbrandt T."/>
            <person name="Kuo A."/>
            <person name="Sato A."/>
            <person name="Lyhne E.K."/>
            <person name="Kogle M.E."/>
            <person name="Wiebenga A."/>
            <person name="Kun R.S."/>
            <person name="Lubbers R.J."/>
            <person name="Makela M.R."/>
            <person name="Barry K."/>
            <person name="Chovatia M."/>
            <person name="Clum A."/>
            <person name="Daum C."/>
            <person name="Haridas S."/>
            <person name="He G."/>
            <person name="LaButti K."/>
            <person name="Lipzen A."/>
            <person name="Riley R."/>
            <person name="Salamov A."/>
            <person name="Simmons B.A."/>
            <person name="Magnuson J.K."/>
            <person name="Henrissat B."/>
            <person name="Mortensen U.H."/>
            <person name="Larsen T.O."/>
            <person name="Devries R.P."/>
            <person name="Grigoriev I.V."/>
            <person name="Machida M."/>
            <person name="Baker S.E."/>
            <person name="Andersen M.R."/>
            <person name="Cantor M.N."/>
            <person name="Hua S.X."/>
        </authorList>
    </citation>
    <scope>NUCLEOTIDE SEQUENCE [LARGE SCALE GENOMIC DNA]</scope>
    <source>
        <strain evidence="7 8">CBS 119388</strain>
    </source>
</reference>
<dbReference type="EMBL" id="ML736894">
    <property type="protein sequence ID" value="KAE8397453.1"/>
    <property type="molecule type" value="Genomic_DNA"/>
</dbReference>
<dbReference type="InterPro" id="IPR036864">
    <property type="entry name" value="Zn2-C6_fun-type_DNA-bd_sf"/>
</dbReference>
<keyword evidence="2" id="KW-0805">Transcription regulation</keyword>
<dbReference type="Proteomes" id="UP000325579">
    <property type="component" value="Unassembled WGS sequence"/>
</dbReference>
<keyword evidence="4" id="KW-0804">Transcription</keyword>
<dbReference type="RefSeq" id="XP_031934772.1">
    <property type="nucleotide sequence ID" value="XM_032088456.1"/>
</dbReference>
<dbReference type="PANTHER" id="PTHR47171:SF3">
    <property type="entry name" value="FARA-RELATED"/>
    <property type="match status" value="1"/>
</dbReference>
<dbReference type="PROSITE" id="PS00463">
    <property type="entry name" value="ZN2_CY6_FUNGAL_1"/>
    <property type="match status" value="1"/>
</dbReference>
<evidence type="ECO:0000256" key="2">
    <source>
        <dbReference type="ARBA" id="ARBA00023015"/>
    </source>
</evidence>
<dbReference type="InterPro" id="IPR001138">
    <property type="entry name" value="Zn2Cys6_DnaBD"/>
</dbReference>
<evidence type="ECO:0000313" key="8">
    <source>
        <dbReference type="Proteomes" id="UP000325579"/>
    </source>
</evidence>
<dbReference type="GO" id="GO:0009893">
    <property type="term" value="P:positive regulation of metabolic process"/>
    <property type="evidence" value="ECO:0007669"/>
    <property type="project" value="UniProtKB-ARBA"/>
</dbReference>
<evidence type="ECO:0000256" key="3">
    <source>
        <dbReference type="ARBA" id="ARBA00023125"/>
    </source>
</evidence>
<keyword evidence="3" id="KW-0238">DNA-binding</keyword>
<dbReference type="PANTHER" id="PTHR47171">
    <property type="entry name" value="FARA-RELATED"/>
    <property type="match status" value="1"/>
</dbReference>
<dbReference type="Gene3D" id="4.10.240.10">
    <property type="entry name" value="Zn(2)-C6 fungal-type DNA-binding domain"/>
    <property type="match status" value="1"/>
</dbReference>